<accession>A0A445GG55</accession>
<evidence type="ECO:0000313" key="1">
    <source>
        <dbReference type="EMBL" id="RZB60222.1"/>
    </source>
</evidence>
<evidence type="ECO:0000313" key="2">
    <source>
        <dbReference type="Proteomes" id="UP000289340"/>
    </source>
</evidence>
<proteinExistence type="predicted"/>
<organism evidence="1 2">
    <name type="scientific">Glycine soja</name>
    <name type="common">Wild soybean</name>
    <dbReference type="NCBI Taxonomy" id="3848"/>
    <lineage>
        <taxon>Eukaryota</taxon>
        <taxon>Viridiplantae</taxon>
        <taxon>Streptophyta</taxon>
        <taxon>Embryophyta</taxon>
        <taxon>Tracheophyta</taxon>
        <taxon>Spermatophyta</taxon>
        <taxon>Magnoliopsida</taxon>
        <taxon>eudicotyledons</taxon>
        <taxon>Gunneridae</taxon>
        <taxon>Pentapetalae</taxon>
        <taxon>rosids</taxon>
        <taxon>fabids</taxon>
        <taxon>Fabales</taxon>
        <taxon>Fabaceae</taxon>
        <taxon>Papilionoideae</taxon>
        <taxon>50 kb inversion clade</taxon>
        <taxon>NPAAA clade</taxon>
        <taxon>indigoferoid/millettioid clade</taxon>
        <taxon>Phaseoleae</taxon>
        <taxon>Glycine</taxon>
        <taxon>Glycine subgen. Soja</taxon>
    </lineage>
</organism>
<dbReference type="Proteomes" id="UP000289340">
    <property type="component" value="Chromosome 16"/>
</dbReference>
<dbReference type="GO" id="GO:0003723">
    <property type="term" value="F:RNA binding"/>
    <property type="evidence" value="ECO:0007669"/>
    <property type="project" value="InterPro"/>
</dbReference>
<dbReference type="EMBL" id="QZWG01000016">
    <property type="protein sequence ID" value="RZB60222.1"/>
    <property type="molecule type" value="Genomic_DNA"/>
</dbReference>
<reference evidence="1 2" key="1">
    <citation type="submission" date="2018-09" db="EMBL/GenBank/DDBJ databases">
        <title>A high-quality reference genome of wild soybean provides a powerful tool to mine soybean genomes.</title>
        <authorList>
            <person name="Xie M."/>
            <person name="Chung C.Y.L."/>
            <person name="Li M.-W."/>
            <person name="Wong F.-L."/>
            <person name="Chan T.-F."/>
            <person name="Lam H.-M."/>
        </authorList>
    </citation>
    <scope>NUCLEOTIDE SEQUENCE [LARGE SCALE GENOMIC DNA]</scope>
    <source>
        <strain evidence="2">cv. W05</strain>
        <tissue evidence="1">Hypocotyl of etiolated seedlings</tissue>
    </source>
</reference>
<dbReference type="GO" id="GO:0006397">
    <property type="term" value="P:mRNA processing"/>
    <property type="evidence" value="ECO:0007669"/>
    <property type="project" value="InterPro"/>
</dbReference>
<sequence>MPGLGRDWSSLFLGNSTPPDVPKVVVGRWCKTRSPHPQITYKPTIPCCPPPIELTYSHVALILVPLNAESPSLLPSFHNIQHINITSIIIKTLKLNGNLAKLPIISPKTQYPRKSSEKEVYPNLKFRGPTHRDALHDSENAFLSRFGAEMMTKGWSFVGASMEDERGEESYVPEVFNCVMQPSTTQFPSISEASSKDAMTPLQTPYLGALGIHLATLTLRFSRIHDMPLKATETDVYEFFSKAGKACSCAMFQNVECKLGFTKFCGINAVGLSRGRKSLLKPIMAKEDHSASLIDDGNPKCQGHQFNKPNGINQSTALSDTSNETQPDLYIEFYDAMLVPMAIALSGQLLLGQPIMVKPSEAEKNLVQSNASGGAAGVTGPYGAVDRKLYVGNLHFNMTESQLREVFYFCCYPIGCCGEDAEFWHVSWSLLHLLGI</sequence>
<protein>
    <submittedName>
        <fullName evidence="1">RNA-binding protein 39</fullName>
    </submittedName>
</protein>
<keyword evidence="2" id="KW-1185">Reference proteome</keyword>
<dbReference type="AlphaFoldDB" id="A0A445GG55"/>
<dbReference type="GO" id="GO:0005634">
    <property type="term" value="C:nucleus"/>
    <property type="evidence" value="ECO:0007669"/>
    <property type="project" value="InterPro"/>
</dbReference>
<dbReference type="InterPro" id="IPR006509">
    <property type="entry name" value="RBM39_SF"/>
</dbReference>
<dbReference type="PANTHER" id="PTHR48036">
    <property type="entry name" value="SPLICING FACTOR (PAD-1), PUTATIVE (AFU_ORTHOLOGUE AFUA_1G15810)-RELATED"/>
    <property type="match status" value="1"/>
</dbReference>
<dbReference type="InterPro" id="IPR012677">
    <property type="entry name" value="Nucleotide-bd_a/b_plait_sf"/>
</dbReference>
<dbReference type="InterPro" id="IPR035979">
    <property type="entry name" value="RBD_domain_sf"/>
</dbReference>
<dbReference type="SUPFAM" id="SSF54928">
    <property type="entry name" value="RNA-binding domain, RBD"/>
    <property type="match status" value="1"/>
</dbReference>
<dbReference type="Gene3D" id="3.30.70.330">
    <property type="match status" value="2"/>
</dbReference>
<name>A0A445GG55_GLYSO</name>
<comment type="caution">
    <text evidence="1">The sequence shown here is derived from an EMBL/GenBank/DDBJ whole genome shotgun (WGS) entry which is preliminary data.</text>
</comment>
<gene>
    <name evidence="1" type="ORF">D0Y65_043132</name>
</gene>